<dbReference type="GO" id="GO:0030334">
    <property type="term" value="P:regulation of cell migration"/>
    <property type="evidence" value="ECO:0007669"/>
    <property type="project" value="TreeGrafter"/>
</dbReference>
<evidence type="ECO:0000313" key="6">
    <source>
        <dbReference type="Proteomes" id="UP000694548"/>
    </source>
</evidence>
<dbReference type="AlphaFoldDB" id="A0A8C6PAY0"/>
<dbReference type="PANTHER" id="PTHR22625">
    <property type="entry name" value="PLEXIN"/>
    <property type="match status" value="1"/>
</dbReference>
<dbReference type="Proteomes" id="UP000694548">
    <property type="component" value="Unassembled WGS sequence"/>
</dbReference>
<dbReference type="InterPro" id="IPR001627">
    <property type="entry name" value="Semap_dom"/>
</dbReference>
<dbReference type="InterPro" id="IPR036352">
    <property type="entry name" value="Semap_dom_sf"/>
</dbReference>
<evidence type="ECO:0000256" key="1">
    <source>
        <dbReference type="ARBA" id="ARBA00023180"/>
    </source>
</evidence>
<feature type="signal peptide" evidence="3">
    <location>
        <begin position="1"/>
        <end position="27"/>
    </location>
</feature>
<dbReference type="Gene3D" id="2.130.10.10">
    <property type="entry name" value="YVTN repeat-like/Quinoprotein amine dehydrogenase"/>
    <property type="match status" value="1"/>
</dbReference>
<proteinExistence type="predicted"/>
<name>A0A8C6PAY0_NOTFU</name>
<organism evidence="5 6">
    <name type="scientific">Nothobranchius furzeri</name>
    <name type="common">Turquoise killifish</name>
    <dbReference type="NCBI Taxonomy" id="105023"/>
    <lineage>
        <taxon>Eukaryota</taxon>
        <taxon>Metazoa</taxon>
        <taxon>Chordata</taxon>
        <taxon>Craniata</taxon>
        <taxon>Vertebrata</taxon>
        <taxon>Euteleostomi</taxon>
        <taxon>Actinopterygii</taxon>
        <taxon>Neopterygii</taxon>
        <taxon>Teleostei</taxon>
        <taxon>Neoteleostei</taxon>
        <taxon>Acanthomorphata</taxon>
        <taxon>Ovalentaria</taxon>
        <taxon>Atherinomorphae</taxon>
        <taxon>Cyprinodontiformes</taxon>
        <taxon>Nothobranchiidae</taxon>
        <taxon>Nothobranchius</taxon>
    </lineage>
</organism>
<dbReference type="GO" id="GO:0050772">
    <property type="term" value="P:positive regulation of axonogenesis"/>
    <property type="evidence" value="ECO:0007669"/>
    <property type="project" value="TreeGrafter"/>
</dbReference>
<feature type="chain" id="PRO_5034314135" description="Sema domain-containing protein" evidence="3">
    <location>
        <begin position="28"/>
        <end position="518"/>
    </location>
</feature>
<dbReference type="InterPro" id="IPR015943">
    <property type="entry name" value="WD40/YVTN_repeat-like_dom_sf"/>
</dbReference>
<dbReference type="GO" id="GO:0005886">
    <property type="term" value="C:plasma membrane"/>
    <property type="evidence" value="ECO:0007669"/>
    <property type="project" value="TreeGrafter"/>
</dbReference>
<sequence length="518" mass="56124">MLSVSAIWTLTAGGWPFSLSLSAVVQASQPSLANFPTFIRNDTVFEHLALHPDPSVGWVYIGAQDLLFQLNQFLLPNLQEETGPVTDSQDCLPPVTESNCPQAKKTNNHNKLLLINLDSEELITCGSVNQGICQKRDLNLINKILFSTERPVDTQYVAANHPNVSTVGIVVHSHLDRQPVLFVGRGYTNSHPPISTRNLAEEPIFSYEETAKLAVAGRLSEYDHHFVAAFAHSHHVYFLFYRRDLKSQSREYRTYISRICLGDQAYYSYVEVPLTCRSRTGKIYNLLQAVQLGSSTDGTGSLSSDIFLGVFSTNVASSAAPSEDSALCMFNLKDVDHRINSTRDLCYTQMGREAGGSRGFSGFGFLCSGAAPGSLGLGAPSISYTSLGADLPSARLTAVAVSMKVGHTIAFLGDSKGNLHKVRCSFGSTLVCVKYGATVAQELSARPVIGRLQVRAPLSLSLSLCPWARHLTHVACWWWSEGPVAPVLGSLASVSAPQGSCGYIVAHPHQCVNVCVNG</sequence>
<reference evidence="5" key="2">
    <citation type="submission" date="2025-09" db="UniProtKB">
        <authorList>
            <consortium name="Ensembl"/>
        </authorList>
    </citation>
    <scope>IDENTIFICATION</scope>
</reference>
<dbReference type="PANTHER" id="PTHR22625:SF36">
    <property type="entry name" value="PLEXIN-B1"/>
    <property type="match status" value="1"/>
</dbReference>
<dbReference type="GO" id="GO:0008360">
    <property type="term" value="P:regulation of cell shape"/>
    <property type="evidence" value="ECO:0007669"/>
    <property type="project" value="TreeGrafter"/>
</dbReference>
<dbReference type="GeneTree" id="ENSGT01150000286928"/>
<dbReference type="SMART" id="SM00630">
    <property type="entry name" value="Sema"/>
    <property type="match status" value="1"/>
</dbReference>
<dbReference type="GO" id="GO:0007162">
    <property type="term" value="P:negative regulation of cell adhesion"/>
    <property type="evidence" value="ECO:0007669"/>
    <property type="project" value="TreeGrafter"/>
</dbReference>
<protein>
    <recommendedName>
        <fullName evidence="4">Sema domain-containing protein</fullName>
    </recommendedName>
</protein>
<evidence type="ECO:0000256" key="3">
    <source>
        <dbReference type="SAM" id="SignalP"/>
    </source>
</evidence>
<keyword evidence="1" id="KW-0325">Glycoprotein</keyword>
<dbReference type="GO" id="GO:0017154">
    <property type="term" value="F:semaphorin receptor activity"/>
    <property type="evidence" value="ECO:0007669"/>
    <property type="project" value="InterPro"/>
</dbReference>
<dbReference type="InterPro" id="IPR031148">
    <property type="entry name" value="Plexin"/>
</dbReference>
<accession>A0A8C6PAY0</accession>
<evidence type="ECO:0000259" key="4">
    <source>
        <dbReference type="PROSITE" id="PS51004"/>
    </source>
</evidence>
<keyword evidence="3" id="KW-0732">Signal</keyword>
<reference evidence="5" key="1">
    <citation type="submission" date="2025-08" db="UniProtKB">
        <authorList>
            <consortium name="Ensembl"/>
        </authorList>
    </citation>
    <scope>IDENTIFICATION</scope>
</reference>
<dbReference type="Ensembl" id="ENSNFUT00015042933.1">
    <property type="protein sequence ID" value="ENSNFUP00015041129.1"/>
    <property type="gene ID" value="ENSNFUG00015019740.1"/>
</dbReference>
<feature type="domain" description="Sema" evidence="4">
    <location>
        <begin position="16"/>
        <end position="476"/>
    </location>
</feature>
<dbReference type="GO" id="GO:0048675">
    <property type="term" value="P:axon extension"/>
    <property type="evidence" value="ECO:0007669"/>
    <property type="project" value="TreeGrafter"/>
</dbReference>
<keyword evidence="6" id="KW-1185">Reference proteome</keyword>
<dbReference type="GO" id="GO:0002116">
    <property type="term" value="C:semaphorin receptor complex"/>
    <property type="evidence" value="ECO:0007669"/>
    <property type="project" value="TreeGrafter"/>
</dbReference>
<evidence type="ECO:0000313" key="5">
    <source>
        <dbReference type="Ensembl" id="ENSNFUP00015041129.1"/>
    </source>
</evidence>
<comment type="caution">
    <text evidence="2">Lacks conserved residue(s) required for the propagation of feature annotation.</text>
</comment>
<evidence type="ECO:0000256" key="2">
    <source>
        <dbReference type="PROSITE-ProRule" id="PRU00352"/>
    </source>
</evidence>
<dbReference type="SUPFAM" id="SSF101912">
    <property type="entry name" value="Sema domain"/>
    <property type="match status" value="1"/>
</dbReference>
<dbReference type="PROSITE" id="PS51004">
    <property type="entry name" value="SEMA"/>
    <property type="match status" value="1"/>
</dbReference>
<dbReference type="Pfam" id="PF01403">
    <property type="entry name" value="Sema"/>
    <property type="match status" value="1"/>
</dbReference>